<dbReference type="SUPFAM" id="SSF49899">
    <property type="entry name" value="Concanavalin A-like lectins/glucanases"/>
    <property type="match status" value="1"/>
</dbReference>
<dbReference type="InterPro" id="IPR019825">
    <property type="entry name" value="Lectin_legB_Mn/Ca_BS"/>
</dbReference>
<comment type="similarity">
    <text evidence="1">Belongs to the leguminous lectin family.</text>
</comment>
<reference evidence="5 6" key="1">
    <citation type="journal article" date="2023" name="Plants (Basel)">
        <title>Bridging the Gap: Combining Genomics and Transcriptomics Approaches to Understand Stylosanthes scabra, an Orphan Legume from the Brazilian Caatinga.</title>
        <authorList>
            <person name="Ferreira-Neto J.R.C."/>
            <person name="da Silva M.D."/>
            <person name="Binneck E."/>
            <person name="de Melo N.F."/>
            <person name="da Silva R.H."/>
            <person name="de Melo A.L.T.M."/>
            <person name="Pandolfi V."/>
            <person name="Bustamante F.O."/>
            <person name="Brasileiro-Vidal A.C."/>
            <person name="Benko-Iseppon A.M."/>
        </authorList>
    </citation>
    <scope>NUCLEOTIDE SEQUENCE [LARGE SCALE GENOMIC DNA]</scope>
    <source>
        <tissue evidence="5">Leaves</tissue>
    </source>
</reference>
<dbReference type="Proteomes" id="UP001341840">
    <property type="component" value="Unassembled WGS sequence"/>
</dbReference>
<dbReference type="InterPro" id="IPR001220">
    <property type="entry name" value="Legume_lectin_dom"/>
</dbReference>
<keyword evidence="2" id="KW-0430">Lectin</keyword>
<proteinExistence type="inferred from homology"/>
<dbReference type="EMBL" id="JASCZI010060987">
    <property type="protein sequence ID" value="MED6137135.1"/>
    <property type="molecule type" value="Genomic_DNA"/>
</dbReference>
<keyword evidence="3" id="KW-0732">Signal</keyword>
<dbReference type="PANTHER" id="PTHR32401:SF47">
    <property type="entry name" value="LEGUME LECTIN DOMAIN-CONTAINING PROTEIN"/>
    <property type="match status" value="1"/>
</dbReference>
<comment type="caution">
    <text evidence="5">The sequence shown here is derived from an EMBL/GenBank/DDBJ whole genome shotgun (WGS) entry which is preliminary data.</text>
</comment>
<feature type="chain" id="PRO_5047377216" description="Legume lectin domain-containing protein" evidence="3">
    <location>
        <begin position="28"/>
        <end position="284"/>
    </location>
</feature>
<evidence type="ECO:0000313" key="6">
    <source>
        <dbReference type="Proteomes" id="UP001341840"/>
    </source>
</evidence>
<dbReference type="InterPro" id="IPR000985">
    <property type="entry name" value="Lectin_LegA_CS"/>
</dbReference>
<feature type="domain" description="Legume lectin" evidence="4">
    <location>
        <begin position="31"/>
        <end position="276"/>
    </location>
</feature>
<dbReference type="InterPro" id="IPR050258">
    <property type="entry name" value="Leguminous_Lectin"/>
</dbReference>
<keyword evidence="6" id="KW-1185">Reference proteome</keyword>
<dbReference type="PANTHER" id="PTHR32401">
    <property type="entry name" value="CONCANAVALIN A-LIKE LECTIN FAMILY PROTEIN"/>
    <property type="match status" value="1"/>
</dbReference>
<protein>
    <recommendedName>
        <fullName evidence="4">Legume lectin domain-containing protein</fullName>
    </recommendedName>
</protein>
<dbReference type="Gene3D" id="2.60.120.200">
    <property type="match status" value="1"/>
</dbReference>
<evidence type="ECO:0000256" key="3">
    <source>
        <dbReference type="SAM" id="SignalP"/>
    </source>
</evidence>
<sequence length="284" mass="31478">MAISTKNLLPPFFFIAIFLTLLNTSTSTDSISFSFINFAPDERNLILQGYAEISPINKEIKLTRTNATGYPLPYSVGRVLHSSEVRLWEEGTNRLASFETQFSFYLTSPSQSPADGFAFFIAPSNTTIPPNYVGGTLGLFPFTTTIPGPRPSPVVAVEFDTFFDRESNPWDPNFSHIGLDFNSIRSSYVTEWSRREGEVVNVLISYNPITKTLTATATYPDGQQSRVSGIFDLRNVLPEWVRVGFSAASGENIQTHNLVSWSFTSTLLNTAENENELIKLASGA</sequence>
<name>A0ABU6SM88_9FABA</name>
<dbReference type="PROSITE" id="PS00308">
    <property type="entry name" value="LECTIN_LEGUME_ALPHA"/>
    <property type="match status" value="1"/>
</dbReference>
<evidence type="ECO:0000256" key="2">
    <source>
        <dbReference type="ARBA" id="ARBA00022734"/>
    </source>
</evidence>
<dbReference type="Pfam" id="PF00139">
    <property type="entry name" value="Lectin_legB"/>
    <property type="match status" value="1"/>
</dbReference>
<gene>
    <name evidence="5" type="ORF">PIB30_062106</name>
</gene>
<dbReference type="InterPro" id="IPR013320">
    <property type="entry name" value="ConA-like_dom_sf"/>
</dbReference>
<evidence type="ECO:0000313" key="5">
    <source>
        <dbReference type="EMBL" id="MED6137135.1"/>
    </source>
</evidence>
<dbReference type="PIRSF" id="PIRSF002690">
    <property type="entry name" value="L-type_lectin_plant"/>
    <property type="match status" value="1"/>
</dbReference>
<dbReference type="PROSITE" id="PS00307">
    <property type="entry name" value="LECTIN_LEGUME_BETA"/>
    <property type="match status" value="1"/>
</dbReference>
<evidence type="ECO:0000259" key="4">
    <source>
        <dbReference type="Pfam" id="PF00139"/>
    </source>
</evidence>
<dbReference type="CDD" id="cd06899">
    <property type="entry name" value="lectin_legume_LecRK_Arcelin_ConA"/>
    <property type="match status" value="1"/>
</dbReference>
<dbReference type="InterPro" id="IPR016363">
    <property type="entry name" value="L-lectin"/>
</dbReference>
<feature type="signal peptide" evidence="3">
    <location>
        <begin position="1"/>
        <end position="27"/>
    </location>
</feature>
<accession>A0ABU6SM88</accession>
<organism evidence="5 6">
    <name type="scientific">Stylosanthes scabra</name>
    <dbReference type="NCBI Taxonomy" id="79078"/>
    <lineage>
        <taxon>Eukaryota</taxon>
        <taxon>Viridiplantae</taxon>
        <taxon>Streptophyta</taxon>
        <taxon>Embryophyta</taxon>
        <taxon>Tracheophyta</taxon>
        <taxon>Spermatophyta</taxon>
        <taxon>Magnoliopsida</taxon>
        <taxon>eudicotyledons</taxon>
        <taxon>Gunneridae</taxon>
        <taxon>Pentapetalae</taxon>
        <taxon>rosids</taxon>
        <taxon>fabids</taxon>
        <taxon>Fabales</taxon>
        <taxon>Fabaceae</taxon>
        <taxon>Papilionoideae</taxon>
        <taxon>50 kb inversion clade</taxon>
        <taxon>dalbergioids sensu lato</taxon>
        <taxon>Dalbergieae</taxon>
        <taxon>Pterocarpus clade</taxon>
        <taxon>Stylosanthes</taxon>
    </lineage>
</organism>
<evidence type="ECO:0000256" key="1">
    <source>
        <dbReference type="ARBA" id="ARBA00007606"/>
    </source>
</evidence>